<organism evidence="1 2">
    <name type="scientific">Cetraspora pellucida</name>
    <dbReference type="NCBI Taxonomy" id="1433469"/>
    <lineage>
        <taxon>Eukaryota</taxon>
        <taxon>Fungi</taxon>
        <taxon>Fungi incertae sedis</taxon>
        <taxon>Mucoromycota</taxon>
        <taxon>Glomeromycotina</taxon>
        <taxon>Glomeromycetes</taxon>
        <taxon>Diversisporales</taxon>
        <taxon>Gigasporaceae</taxon>
        <taxon>Cetraspora</taxon>
    </lineage>
</organism>
<keyword evidence="2" id="KW-1185">Reference proteome</keyword>
<gene>
    <name evidence="1" type="ORF">SPELUC_LOCUS15060</name>
</gene>
<dbReference type="Proteomes" id="UP000789366">
    <property type="component" value="Unassembled WGS sequence"/>
</dbReference>
<proteinExistence type="predicted"/>
<feature type="non-terminal residue" evidence="1">
    <location>
        <position position="199"/>
    </location>
</feature>
<evidence type="ECO:0000313" key="1">
    <source>
        <dbReference type="EMBL" id="CAG8759831.1"/>
    </source>
</evidence>
<accession>A0ACA9QTF0</accession>
<protein>
    <submittedName>
        <fullName evidence="1">2019_t:CDS:1</fullName>
    </submittedName>
</protein>
<comment type="caution">
    <text evidence="1">The sequence shown here is derived from an EMBL/GenBank/DDBJ whole genome shotgun (WGS) entry which is preliminary data.</text>
</comment>
<reference evidence="1" key="1">
    <citation type="submission" date="2021-06" db="EMBL/GenBank/DDBJ databases">
        <authorList>
            <person name="Kallberg Y."/>
            <person name="Tangrot J."/>
            <person name="Rosling A."/>
        </authorList>
    </citation>
    <scope>NUCLEOTIDE SEQUENCE</scope>
    <source>
        <strain evidence="1">28 12/20/2015</strain>
    </source>
</reference>
<evidence type="ECO:0000313" key="2">
    <source>
        <dbReference type="Proteomes" id="UP000789366"/>
    </source>
</evidence>
<sequence>TRKTLSYQKRQMFTNVCCITLCPFLMVAIAGIMGIVVQTLIRQTNSLEEFVFCSSANAESFIGIPLSNDSPDIPTLPSDQVPNSSGKTKLVKLVNYFLPPADPSTLSLSSSPQSCVFVFGHDYPAVLPYQPPVASTDNSTRRDTQIQTYPWFNVREAPGLNVGLKPLHDPLSSITNLNNSNVTYPGDFGILGNINTNYY</sequence>
<feature type="non-terminal residue" evidence="1">
    <location>
        <position position="1"/>
    </location>
</feature>
<dbReference type="EMBL" id="CAJVPW010047637">
    <property type="protein sequence ID" value="CAG8759831.1"/>
    <property type="molecule type" value="Genomic_DNA"/>
</dbReference>
<name>A0ACA9QTF0_9GLOM</name>